<keyword evidence="5" id="KW-1185">Reference proteome</keyword>
<dbReference type="PROSITE" id="PS51257">
    <property type="entry name" value="PROKAR_LIPOPROTEIN"/>
    <property type="match status" value="1"/>
</dbReference>
<dbReference type="InterPro" id="IPR000408">
    <property type="entry name" value="Reg_chr_condens"/>
</dbReference>
<dbReference type="PANTHER" id="PTHR22872">
    <property type="entry name" value="BTK-BINDING PROTEIN-RELATED"/>
    <property type="match status" value="1"/>
</dbReference>
<dbReference type="PRINTS" id="PR00633">
    <property type="entry name" value="RCCNDNSATION"/>
</dbReference>
<keyword evidence="1" id="KW-0677">Repeat</keyword>
<proteinExistence type="predicted"/>
<dbReference type="InterPro" id="IPR009091">
    <property type="entry name" value="RCC1/BLIP-II"/>
</dbReference>
<evidence type="ECO:0000313" key="4">
    <source>
        <dbReference type="EMBL" id="MYM32855.1"/>
    </source>
</evidence>
<evidence type="ECO:0000259" key="3">
    <source>
        <dbReference type="Pfam" id="PF25390"/>
    </source>
</evidence>
<feature type="domain" description="RCC1-like" evidence="3">
    <location>
        <begin position="208"/>
        <end position="493"/>
    </location>
</feature>
<protein>
    <recommendedName>
        <fullName evidence="3">RCC1-like domain-containing protein</fullName>
    </recommendedName>
</protein>
<dbReference type="Gene3D" id="2.60.40.1080">
    <property type="match status" value="1"/>
</dbReference>
<dbReference type="SUPFAM" id="SSF50985">
    <property type="entry name" value="RCC1/BLIP-II"/>
    <property type="match status" value="2"/>
</dbReference>
<feature type="chain" id="PRO_5045381547" description="RCC1-like domain-containing protein" evidence="2">
    <location>
        <begin position="23"/>
        <end position="499"/>
    </location>
</feature>
<dbReference type="Pfam" id="PF25390">
    <property type="entry name" value="WD40_RLD"/>
    <property type="match status" value="1"/>
</dbReference>
<dbReference type="Pfam" id="PF00415">
    <property type="entry name" value="RCC1"/>
    <property type="match status" value="1"/>
</dbReference>
<dbReference type="Proteomes" id="UP000449678">
    <property type="component" value="Unassembled WGS sequence"/>
</dbReference>
<dbReference type="PROSITE" id="PS50012">
    <property type="entry name" value="RCC1_3"/>
    <property type="match status" value="6"/>
</dbReference>
<organism evidence="4 5">
    <name type="scientific">Duganella lactea</name>
    <dbReference type="NCBI Taxonomy" id="2692173"/>
    <lineage>
        <taxon>Bacteria</taxon>
        <taxon>Pseudomonadati</taxon>
        <taxon>Pseudomonadota</taxon>
        <taxon>Betaproteobacteria</taxon>
        <taxon>Burkholderiales</taxon>
        <taxon>Oxalobacteraceae</taxon>
        <taxon>Telluria group</taxon>
        <taxon>Duganella</taxon>
    </lineage>
</organism>
<dbReference type="PROSITE" id="PS00626">
    <property type="entry name" value="RCC1_2"/>
    <property type="match status" value="2"/>
</dbReference>
<dbReference type="EMBL" id="WWCO01000001">
    <property type="protein sequence ID" value="MYM32855.1"/>
    <property type="molecule type" value="Genomic_DNA"/>
</dbReference>
<dbReference type="InterPro" id="IPR058923">
    <property type="entry name" value="RCC1-like_dom"/>
</dbReference>
<dbReference type="InterPro" id="IPR051625">
    <property type="entry name" value="Signaling_Regulatory_Domain"/>
</dbReference>
<accession>A0ABW9UZU5</accession>
<evidence type="ECO:0000256" key="2">
    <source>
        <dbReference type="SAM" id="SignalP"/>
    </source>
</evidence>
<feature type="signal peptide" evidence="2">
    <location>
        <begin position="1"/>
        <end position="22"/>
    </location>
</feature>
<evidence type="ECO:0000313" key="5">
    <source>
        <dbReference type="Proteomes" id="UP000449678"/>
    </source>
</evidence>
<sequence length="499" mass="49930">MKNFKFSSLLLVPLLAVLAACGGGGGGNSSSGGSTATPTLKSIAITLGATTIPVSTSQDATATGTYSDGSSKALTVTGGLAWATKSGTASIASVATASGKVTGVAIGTETITATQDGVTGSINVTITAPWRQVSAGGFQTIARRYDGKLYAWGENLWGQLGDGSSSEPRTSPVLVSNGAGTTAWTAVAVGDQFAVGIRANGTSGTSTSAGGTLWTWGLNTSGQLGQSDTTNRSTPTILGKETTWVAVSAGKYHVLALKADGTLWAWGSNNAGQLGDLSTINRQAPVKVGGTDKTNTATWIAFSAGATHSLGIQKDGTLWAWGNNTDGQLGNSTSSSAPVSVPTKIGTLTYIAVAAGGAHSMAIGTDGVLYGWGSNGRGQIGNNATTATVTAPAPIGDFKDWTLVSTGGLHTLAVRKNGTLWAWGANGDGQLGDGSGLDASSPVQVGTDTTWTGISAGDNHSAALKADNSLWTWGLNAKGQLGNGRVVSAPIPVSIPNPN</sequence>
<reference evidence="4 5" key="1">
    <citation type="submission" date="2019-12" db="EMBL/GenBank/DDBJ databases">
        <title>Novel species isolated from a subtropical stream in China.</title>
        <authorList>
            <person name="Lu H."/>
        </authorList>
    </citation>
    <scope>NUCLEOTIDE SEQUENCE [LARGE SCALE GENOMIC DNA]</scope>
    <source>
        <strain evidence="4 5">FT94W</strain>
    </source>
</reference>
<dbReference type="Gene3D" id="2.130.10.30">
    <property type="entry name" value="Regulator of chromosome condensation 1/beta-lactamase-inhibitor protein II"/>
    <property type="match status" value="2"/>
</dbReference>
<gene>
    <name evidence="4" type="ORF">GTP38_00635</name>
</gene>
<comment type="caution">
    <text evidence="4">The sequence shown here is derived from an EMBL/GenBank/DDBJ whole genome shotgun (WGS) entry which is preliminary data.</text>
</comment>
<evidence type="ECO:0000256" key="1">
    <source>
        <dbReference type="ARBA" id="ARBA00022737"/>
    </source>
</evidence>
<keyword evidence="2" id="KW-0732">Signal</keyword>
<dbReference type="RefSeq" id="WP_160988275.1">
    <property type="nucleotide sequence ID" value="NZ_WWCO01000001.1"/>
</dbReference>
<name>A0ABW9UZU5_9BURK</name>